<dbReference type="InterPro" id="IPR002347">
    <property type="entry name" value="SDR_fam"/>
</dbReference>
<dbReference type="Pfam" id="PF13561">
    <property type="entry name" value="adh_short_C2"/>
    <property type="match status" value="1"/>
</dbReference>
<dbReference type="GeneID" id="27362590"/>
<keyword evidence="3" id="KW-0560">Oxidoreductase</keyword>
<dbReference type="CDD" id="cd05233">
    <property type="entry name" value="SDR_c"/>
    <property type="match status" value="1"/>
</dbReference>
<protein>
    <submittedName>
        <fullName evidence="4">Uncharacterized protein</fullName>
    </submittedName>
</protein>
<dbReference type="OrthoDB" id="1669814at2759"/>
<dbReference type="EMBL" id="KN847344">
    <property type="protein sequence ID" value="KIW37477.1"/>
    <property type="molecule type" value="Genomic_DNA"/>
</dbReference>
<dbReference type="PANTHER" id="PTHR24321:SF12">
    <property type="entry name" value="SHORT-CHAIN DEHYDROGENASE_REDUCTASE FAMILY, PUTATIVE (AFU_ORTHOLOGUE AFUA_5G14340)-RELATED"/>
    <property type="match status" value="1"/>
</dbReference>
<dbReference type="HOGENOM" id="CLU_010194_2_10_1"/>
<organism evidence="4 5">
    <name type="scientific">Exophiala oligosperma</name>
    <dbReference type="NCBI Taxonomy" id="215243"/>
    <lineage>
        <taxon>Eukaryota</taxon>
        <taxon>Fungi</taxon>
        <taxon>Dikarya</taxon>
        <taxon>Ascomycota</taxon>
        <taxon>Pezizomycotina</taxon>
        <taxon>Eurotiomycetes</taxon>
        <taxon>Chaetothyriomycetidae</taxon>
        <taxon>Chaetothyriales</taxon>
        <taxon>Herpotrichiellaceae</taxon>
        <taxon>Exophiala</taxon>
    </lineage>
</organism>
<evidence type="ECO:0000256" key="1">
    <source>
        <dbReference type="ARBA" id="ARBA00006484"/>
    </source>
</evidence>
<gene>
    <name evidence="4" type="ORF">PV06_10516</name>
</gene>
<dbReference type="SUPFAM" id="SSF51735">
    <property type="entry name" value="NAD(P)-binding Rossmann-fold domains"/>
    <property type="match status" value="1"/>
</dbReference>
<dbReference type="GO" id="GO:0016491">
    <property type="term" value="F:oxidoreductase activity"/>
    <property type="evidence" value="ECO:0007669"/>
    <property type="project" value="UniProtKB-KW"/>
</dbReference>
<dbReference type="PRINTS" id="PR00081">
    <property type="entry name" value="GDHRDH"/>
</dbReference>
<evidence type="ECO:0000256" key="3">
    <source>
        <dbReference type="ARBA" id="ARBA00023002"/>
    </source>
</evidence>
<dbReference type="VEuPathDB" id="FungiDB:PV06_10516"/>
<reference evidence="4 5" key="1">
    <citation type="submission" date="2015-01" db="EMBL/GenBank/DDBJ databases">
        <title>The Genome Sequence of Exophiala oligosperma CBS72588.</title>
        <authorList>
            <consortium name="The Broad Institute Genomics Platform"/>
            <person name="Cuomo C."/>
            <person name="de Hoog S."/>
            <person name="Gorbushina A."/>
            <person name="Stielow B."/>
            <person name="Teixiera M."/>
            <person name="Abouelleil A."/>
            <person name="Chapman S.B."/>
            <person name="Priest M."/>
            <person name="Young S.K."/>
            <person name="Wortman J."/>
            <person name="Nusbaum C."/>
            <person name="Birren B."/>
        </authorList>
    </citation>
    <scope>NUCLEOTIDE SEQUENCE [LARGE SCALE GENOMIC DNA]</scope>
    <source>
        <strain evidence="4 5">CBS 72588</strain>
    </source>
</reference>
<dbReference type="AlphaFoldDB" id="A0A0D2BJA0"/>
<keyword evidence="2" id="KW-0521">NADP</keyword>
<accession>A0A0D2BJA0</accession>
<dbReference type="FunFam" id="3.40.50.720:FF:000084">
    <property type="entry name" value="Short-chain dehydrogenase reductase"/>
    <property type="match status" value="1"/>
</dbReference>
<dbReference type="STRING" id="215243.A0A0D2BJA0"/>
<dbReference type="InterPro" id="IPR036291">
    <property type="entry name" value="NAD(P)-bd_dom_sf"/>
</dbReference>
<evidence type="ECO:0000313" key="5">
    <source>
        <dbReference type="Proteomes" id="UP000053342"/>
    </source>
</evidence>
<dbReference type="RefSeq" id="XP_016257693.1">
    <property type="nucleotide sequence ID" value="XM_016412073.1"/>
</dbReference>
<dbReference type="PRINTS" id="PR00080">
    <property type="entry name" value="SDRFAMILY"/>
</dbReference>
<evidence type="ECO:0000313" key="4">
    <source>
        <dbReference type="EMBL" id="KIW37477.1"/>
    </source>
</evidence>
<dbReference type="PANTHER" id="PTHR24321">
    <property type="entry name" value="DEHYDROGENASES, SHORT CHAIN"/>
    <property type="match status" value="1"/>
</dbReference>
<proteinExistence type="inferred from homology"/>
<dbReference type="Proteomes" id="UP000053342">
    <property type="component" value="Unassembled WGS sequence"/>
</dbReference>
<sequence length="431" mass="46443">MSTLLNGTAFITGSGSGIGQACAVEFARSGCTGMLITDINEVALKHTVNLISETNSNIEVLTEVADITADDVAERLVQRIVSRFGRLDYALNVAGISLQVAVKDEADGQSPGIIGKQAPIHKLDLSTYKQVMDVNAESVWLCERAEVAQMMKQSLGPTHDGRPGCRGAIVNIASICSMIGMPNSTPYTMSKHAVLGMVRSDSTTFASQGIRVNAVCPGIIETPIINPGAAKFALAYVEQFTAMKRLGTAQEVADVVAFLCSSRASYVSGAGFLVDDEVNEHTIQMTNGILWAGSSIREGSSLPDSTFNEWYSKIHIPDILDTGKVDFAIRFKALDASRQHKYMTVYDVPDINSLQSDEIMGLSVVHPIPGDYDVASALEIDLRAYEIVQTVESANAIGRQSRGLVTTCVDVPAELDQEFNDWFNQQHLGNA</sequence>
<name>A0A0D2BJA0_9EURO</name>
<dbReference type="Gene3D" id="3.40.50.720">
    <property type="entry name" value="NAD(P)-binding Rossmann-like Domain"/>
    <property type="match status" value="1"/>
</dbReference>
<evidence type="ECO:0000256" key="2">
    <source>
        <dbReference type="ARBA" id="ARBA00022857"/>
    </source>
</evidence>
<comment type="similarity">
    <text evidence="1">Belongs to the short-chain dehydrogenases/reductases (SDR) family.</text>
</comment>
<keyword evidence="5" id="KW-1185">Reference proteome</keyword>